<accession>A0A9D3WDW4</accession>
<dbReference type="GO" id="GO:1990837">
    <property type="term" value="F:sequence-specific double-stranded DNA binding"/>
    <property type="evidence" value="ECO:0007669"/>
    <property type="project" value="TreeGrafter"/>
</dbReference>
<proteinExistence type="predicted"/>
<keyword evidence="2" id="KW-1185">Reference proteome</keyword>
<dbReference type="GO" id="GO:0005634">
    <property type="term" value="C:nucleus"/>
    <property type="evidence" value="ECO:0007669"/>
    <property type="project" value="TreeGrafter"/>
</dbReference>
<sequence length="101" mass="11316">MMTVISKLDVITIGKSFMLTVKRNGTNALKPHMITCVHFPLTSGDPTQTTLVSQPGDGSLSDWKFDQNVIRRALVMMILVEGWGFRNLMEVACPRFCMPSR</sequence>
<reference evidence="1 2" key="1">
    <citation type="journal article" date="2021" name="Plant Biotechnol. J.">
        <title>Multi-omics assisted identification of the key and species-specific regulatory components of drought-tolerant mechanisms in Gossypium stocksii.</title>
        <authorList>
            <person name="Yu D."/>
            <person name="Ke L."/>
            <person name="Zhang D."/>
            <person name="Wu Y."/>
            <person name="Sun Y."/>
            <person name="Mei J."/>
            <person name="Sun J."/>
            <person name="Sun Y."/>
        </authorList>
    </citation>
    <scope>NUCLEOTIDE SEQUENCE [LARGE SCALE GENOMIC DNA]</scope>
    <source>
        <strain evidence="2">cv. E1</strain>
        <tissue evidence="1">Leaf</tissue>
    </source>
</reference>
<dbReference type="PANTHER" id="PTHR34396:SF27">
    <property type="entry name" value="OS08G0208700 PROTEIN"/>
    <property type="match status" value="1"/>
</dbReference>
<dbReference type="Proteomes" id="UP000828251">
    <property type="component" value="Unassembled WGS sequence"/>
</dbReference>
<organism evidence="1 2">
    <name type="scientific">Gossypium stocksii</name>
    <dbReference type="NCBI Taxonomy" id="47602"/>
    <lineage>
        <taxon>Eukaryota</taxon>
        <taxon>Viridiplantae</taxon>
        <taxon>Streptophyta</taxon>
        <taxon>Embryophyta</taxon>
        <taxon>Tracheophyta</taxon>
        <taxon>Spermatophyta</taxon>
        <taxon>Magnoliopsida</taxon>
        <taxon>eudicotyledons</taxon>
        <taxon>Gunneridae</taxon>
        <taxon>Pentapetalae</taxon>
        <taxon>rosids</taxon>
        <taxon>malvids</taxon>
        <taxon>Malvales</taxon>
        <taxon>Malvaceae</taxon>
        <taxon>Malvoideae</taxon>
        <taxon>Gossypium</taxon>
    </lineage>
</organism>
<dbReference type="PANTHER" id="PTHR34396">
    <property type="entry name" value="OS03G0264950 PROTEIN-RELATED"/>
    <property type="match status" value="1"/>
</dbReference>
<gene>
    <name evidence="1" type="ORF">J1N35_005481</name>
</gene>
<protein>
    <submittedName>
        <fullName evidence="1">Uncharacterized protein</fullName>
    </submittedName>
</protein>
<dbReference type="AlphaFoldDB" id="A0A9D3WDW4"/>
<evidence type="ECO:0000313" key="1">
    <source>
        <dbReference type="EMBL" id="KAH1122321.1"/>
    </source>
</evidence>
<evidence type="ECO:0000313" key="2">
    <source>
        <dbReference type="Proteomes" id="UP000828251"/>
    </source>
</evidence>
<dbReference type="EMBL" id="JAIQCV010000002">
    <property type="protein sequence ID" value="KAH1122321.1"/>
    <property type="molecule type" value="Genomic_DNA"/>
</dbReference>
<name>A0A9D3WDW4_9ROSI</name>
<dbReference type="GO" id="GO:0006357">
    <property type="term" value="P:regulation of transcription by RNA polymerase II"/>
    <property type="evidence" value="ECO:0007669"/>
    <property type="project" value="TreeGrafter"/>
</dbReference>
<comment type="caution">
    <text evidence="1">The sequence shown here is derived from an EMBL/GenBank/DDBJ whole genome shotgun (WGS) entry which is preliminary data.</text>
</comment>
<dbReference type="OrthoDB" id="1607513at2759"/>
<dbReference type="InterPro" id="IPR053031">
    <property type="entry name" value="Cuticle_assoc_protein"/>
</dbReference>